<accession>A0A1I3N6L8</accession>
<dbReference type="Proteomes" id="UP000182737">
    <property type="component" value="Unassembled WGS sequence"/>
</dbReference>
<dbReference type="InterPro" id="IPR050810">
    <property type="entry name" value="Bact_Secretion_Sys_Channel"/>
</dbReference>
<dbReference type="InterPro" id="IPR004846">
    <property type="entry name" value="T2SS/T3SS_dom"/>
</dbReference>
<dbReference type="AlphaFoldDB" id="A0A1I3N6L8"/>
<keyword evidence="4" id="KW-1185">Reference proteome</keyword>
<evidence type="ECO:0000313" key="3">
    <source>
        <dbReference type="EMBL" id="SFJ04680.1"/>
    </source>
</evidence>
<name>A0A1I3N6L8_9SPIR</name>
<feature type="domain" description="Type II/III secretion system secretin-like" evidence="2">
    <location>
        <begin position="489"/>
        <end position="650"/>
    </location>
</feature>
<dbReference type="Pfam" id="PF00263">
    <property type="entry name" value="Secretin"/>
    <property type="match status" value="1"/>
</dbReference>
<gene>
    <name evidence="3" type="ORF">SAMN04487775_11254</name>
</gene>
<evidence type="ECO:0000313" key="4">
    <source>
        <dbReference type="Proteomes" id="UP000182737"/>
    </source>
</evidence>
<dbReference type="PANTHER" id="PTHR30332">
    <property type="entry name" value="PROBABLE GENERAL SECRETION PATHWAY PROTEIN D"/>
    <property type="match status" value="1"/>
</dbReference>
<dbReference type="PANTHER" id="PTHR30332:SF17">
    <property type="entry name" value="TYPE IV PILIATION SYSTEM PROTEIN DR_0774-RELATED"/>
    <property type="match status" value="1"/>
</dbReference>
<dbReference type="EMBL" id="FORI01000012">
    <property type="protein sequence ID" value="SFJ04680.1"/>
    <property type="molecule type" value="Genomic_DNA"/>
</dbReference>
<evidence type="ECO:0000256" key="1">
    <source>
        <dbReference type="RuleBase" id="RU004003"/>
    </source>
</evidence>
<comment type="similarity">
    <text evidence="1">Belongs to the bacterial secretin family.</text>
</comment>
<reference evidence="4" key="1">
    <citation type="submission" date="2016-10" db="EMBL/GenBank/DDBJ databases">
        <authorList>
            <person name="Varghese N."/>
            <person name="Submissions S."/>
        </authorList>
    </citation>
    <scope>NUCLEOTIDE SEQUENCE [LARGE SCALE GENOMIC DNA]</scope>
    <source>
        <strain evidence="4">XBD1002</strain>
    </source>
</reference>
<dbReference type="GO" id="GO:0015627">
    <property type="term" value="C:type II protein secretion system complex"/>
    <property type="evidence" value="ECO:0007669"/>
    <property type="project" value="TreeGrafter"/>
</dbReference>
<dbReference type="GO" id="GO:0009306">
    <property type="term" value="P:protein secretion"/>
    <property type="evidence" value="ECO:0007669"/>
    <property type="project" value="InterPro"/>
</dbReference>
<sequence>MRRGVVDFLRKMKKGLGMLAAMFVLCYFAVAQESMFSWDFTDCEIKDILFAVSLDTGISIVPDDTVSGKGDLKFAGGDFDLAFEAFLKSNRLFVKRDGGVWTVSRFRMSCENGLFCVEAYDLLPVQIVEKLSEVMDKVVTFESLPAQRISVCFREVGEAVLMDCLAKRFGVYDVEQDEAGYHFVKKNSVQRAESFSGMVNVEVLDGDVFYVDVEDCRFSVVLDKLFDISSSSYGKKSSHKSFCLLTDADCKIQRSVFSGSDFAGTLRVLCAQCGYDFVIENDIYYIFSSSSVREELVYGKRSWRKFTLHFTKSQDFLTFVFKRVGKLETITLADEYSFLCLASDSEAASIESLINEADIKQSAYIVNLKYLKPVEFLEHLPPAVDKSSLFLADDSSHLYFKGTEEAYNNLCMQLEVFDRPAVRLSYDLLILQYDETLQNNWASSFGAKRLSLGDRNGGSAVLGSVMGFNLNVVTSFGITFAAELQSSIEENRTRVYADTTLHGVSGREIHFQNTNTYRYRDNNVDPETGKPIYSGVTREIASGIKLDVLGWVSGNGMITSKVTASVSRRGNDVSGVTGNPPPTSEKLVTTEVCGKSGEPVVLSGLVQSAESEQQKRSPWISKIPLIGNLFNAKNKTQENVQMVIYLVPHVDASEDSGCVQSAAEDYSWAYERLLNLLEKSYEEGNSIGKEI</sequence>
<evidence type="ECO:0000259" key="2">
    <source>
        <dbReference type="Pfam" id="PF00263"/>
    </source>
</evidence>
<proteinExistence type="inferred from homology"/>
<protein>
    <submittedName>
        <fullName evidence="3">Type IV pilus assembly protein PilQ</fullName>
    </submittedName>
</protein>
<organism evidence="3 4">
    <name type="scientific">Treponema bryantii</name>
    <dbReference type="NCBI Taxonomy" id="163"/>
    <lineage>
        <taxon>Bacteria</taxon>
        <taxon>Pseudomonadati</taxon>
        <taxon>Spirochaetota</taxon>
        <taxon>Spirochaetia</taxon>
        <taxon>Spirochaetales</taxon>
        <taxon>Treponemataceae</taxon>
        <taxon>Treponema</taxon>
    </lineage>
</organism>